<reference evidence="2" key="2">
    <citation type="submission" date="2018-04" db="EMBL/GenBank/DDBJ databases">
        <title>OnivRS2 (Oryza nivara Reference Sequence Version 2).</title>
        <authorList>
            <person name="Zhang J."/>
            <person name="Kudrna D."/>
            <person name="Lee S."/>
            <person name="Talag J."/>
            <person name="Rajasekar S."/>
            <person name="Welchert J."/>
            <person name="Hsing Y.-I."/>
            <person name="Wing R.A."/>
        </authorList>
    </citation>
    <scope>NUCLEOTIDE SEQUENCE [LARGE SCALE GENOMIC DNA]</scope>
    <source>
        <strain evidence="2">SL10</strain>
    </source>
</reference>
<dbReference type="Proteomes" id="UP000006591">
    <property type="component" value="Chromosome 5"/>
</dbReference>
<name>A0A0E0HE68_ORYNI</name>
<reference evidence="2" key="1">
    <citation type="submission" date="2015-04" db="UniProtKB">
        <authorList>
            <consortium name="EnsemblPlants"/>
        </authorList>
    </citation>
    <scope>IDENTIFICATION</scope>
    <source>
        <strain evidence="2">SL10</strain>
    </source>
</reference>
<keyword evidence="3" id="KW-1185">Reference proteome</keyword>
<evidence type="ECO:0000256" key="1">
    <source>
        <dbReference type="SAM" id="MobiDB-lite"/>
    </source>
</evidence>
<protein>
    <submittedName>
        <fullName evidence="2">Uncharacterized protein</fullName>
    </submittedName>
</protein>
<dbReference type="HOGENOM" id="CLU_2201238_0_0_1"/>
<feature type="compositionally biased region" description="Polar residues" evidence="1">
    <location>
        <begin position="32"/>
        <end position="48"/>
    </location>
</feature>
<feature type="region of interest" description="Disordered" evidence="1">
    <location>
        <begin position="32"/>
        <end position="108"/>
    </location>
</feature>
<feature type="region of interest" description="Disordered" evidence="1">
    <location>
        <begin position="1"/>
        <end position="20"/>
    </location>
</feature>
<evidence type="ECO:0000313" key="2">
    <source>
        <dbReference type="EnsemblPlants" id="ONIVA05G16320.1"/>
    </source>
</evidence>
<sequence>METTGPAQPDRAAAHGGDGTLAAHLDAIQCSRCEQPTHKTPTKQIQNREASKRMQEPPNPGHDSEKKKKPARTCRTFAAAAGGEGRRRKGGGESESESESVRGPSRTR</sequence>
<evidence type="ECO:0000313" key="3">
    <source>
        <dbReference type="Proteomes" id="UP000006591"/>
    </source>
</evidence>
<dbReference type="Gramene" id="ONIVA05G16320.1">
    <property type="protein sequence ID" value="ONIVA05G16320.1"/>
    <property type="gene ID" value="ONIVA05G16320"/>
</dbReference>
<accession>A0A0E0HE68</accession>
<proteinExistence type="predicted"/>
<organism evidence="2">
    <name type="scientific">Oryza nivara</name>
    <name type="common">Indian wild rice</name>
    <name type="synonym">Oryza sativa f. spontanea</name>
    <dbReference type="NCBI Taxonomy" id="4536"/>
    <lineage>
        <taxon>Eukaryota</taxon>
        <taxon>Viridiplantae</taxon>
        <taxon>Streptophyta</taxon>
        <taxon>Embryophyta</taxon>
        <taxon>Tracheophyta</taxon>
        <taxon>Spermatophyta</taxon>
        <taxon>Magnoliopsida</taxon>
        <taxon>Liliopsida</taxon>
        <taxon>Poales</taxon>
        <taxon>Poaceae</taxon>
        <taxon>BOP clade</taxon>
        <taxon>Oryzoideae</taxon>
        <taxon>Oryzeae</taxon>
        <taxon>Oryzinae</taxon>
        <taxon>Oryza</taxon>
    </lineage>
</organism>
<dbReference type="EnsemblPlants" id="ONIVA05G16320.1">
    <property type="protein sequence ID" value="ONIVA05G16320.1"/>
    <property type="gene ID" value="ONIVA05G16320"/>
</dbReference>
<dbReference type="AlphaFoldDB" id="A0A0E0HE68"/>